<dbReference type="AlphaFoldDB" id="B8FMD9"/>
<proteinExistence type="predicted"/>
<organism evidence="2 3">
    <name type="scientific">Desulfatibacillum aliphaticivorans</name>
    <dbReference type="NCBI Taxonomy" id="218208"/>
    <lineage>
        <taxon>Bacteria</taxon>
        <taxon>Pseudomonadati</taxon>
        <taxon>Thermodesulfobacteriota</taxon>
        <taxon>Desulfobacteria</taxon>
        <taxon>Desulfobacterales</taxon>
        <taxon>Desulfatibacillaceae</taxon>
        <taxon>Desulfatibacillum</taxon>
    </lineage>
</organism>
<feature type="coiled-coil region" evidence="1">
    <location>
        <begin position="160"/>
        <end position="187"/>
    </location>
</feature>
<reference evidence="2 3" key="1">
    <citation type="journal article" date="2012" name="Environ. Microbiol.">
        <title>The genome sequence of Desulfatibacillum alkenivorans AK-01: a blueprint for anaerobic alkane oxidation.</title>
        <authorList>
            <person name="Callaghan A.V."/>
            <person name="Morris B.E."/>
            <person name="Pereira I.A."/>
            <person name="McInerney M.J."/>
            <person name="Austin R.N."/>
            <person name="Groves J.T."/>
            <person name="Kukor J.J."/>
            <person name="Suflita J.M."/>
            <person name="Young L.Y."/>
            <person name="Zylstra G.J."/>
            <person name="Wawrik B."/>
        </authorList>
    </citation>
    <scope>NUCLEOTIDE SEQUENCE [LARGE SCALE GENOMIC DNA]</scope>
    <source>
        <strain evidence="2 3">AK-01</strain>
    </source>
</reference>
<dbReference type="eggNOG" id="ENOG502ZBJ2">
    <property type="taxonomic scope" value="Bacteria"/>
</dbReference>
<keyword evidence="3" id="KW-1185">Reference proteome</keyword>
<dbReference type="KEGG" id="dal:Dalk_4297"/>
<evidence type="ECO:0000313" key="3">
    <source>
        <dbReference type="Proteomes" id="UP000000739"/>
    </source>
</evidence>
<protein>
    <submittedName>
        <fullName evidence="2">Uncharacterized protein</fullName>
    </submittedName>
</protein>
<keyword evidence="1" id="KW-0175">Coiled coil</keyword>
<evidence type="ECO:0000256" key="1">
    <source>
        <dbReference type="SAM" id="Coils"/>
    </source>
</evidence>
<dbReference type="InterPro" id="IPR054196">
    <property type="entry name" value="DUF6901"/>
</dbReference>
<sequence>MIKYAFEYTDGAMMYYELDENAYYPEEGTVLEGEWLNLEEFKCRICTIDPETHPQCPAAMALWPVLRDFGHRISHEPVNVQVDWTDVHLEAVTSTQQAVRSMVGLMLALSRCPVMEKLRPMAHFHLPFADAAHTQFRVLGMYLIAQYLRENSGMEPDWTLEGLLQNYRELQHANRRLAERIRAASETDAAVNGLIILDALAQSVEMGINQNLKKLRPLFEMYMDPE</sequence>
<dbReference type="Pfam" id="PF21842">
    <property type="entry name" value="DUF6901"/>
    <property type="match status" value="1"/>
</dbReference>
<evidence type="ECO:0000313" key="2">
    <source>
        <dbReference type="EMBL" id="ACL05977.1"/>
    </source>
</evidence>
<dbReference type="EMBL" id="CP001322">
    <property type="protein sequence ID" value="ACL05977.1"/>
    <property type="molecule type" value="Genomic_DNA"/>
</dbReference>
<dbReference type="Proteomes" id="UP000000739">
    <property type="component" value="Chromosome"/>
</dbReference>
<dbReference type="RefSeq" id="WP_015949023.1">
    <property type="nucleotide sequence ID" value="NC_011768.1"/>
</dbReference>
<gene>
    <name evidence="2" type="ordered locus">Dalk_4297</name>
</gene>
<name>B8FMD9_DESAL</name>
<dbReference type="HOGENOM" id="CLU_086634_0_0_7"/>
<accession>B8FMD9</accession>